<keyword evidence="4" id="KW-1185">Reference proteome</keyword>
<dbReference type="InterPro" id="IPR014895">
    <property type="entry name" value="Alginate_lyase_2"/>
</dbReference>
<keyword evidence="1" id="KW-0732">Signal</keyword>
<evidence type="ECO:0000313" key="4">
    <source>
        <dbReference type="Proteomes" id="UP001466331"/>
    </source>
</evidence>
<reference evidence="3 4" key="1">
    <citation type="submission" date="2024-03" db="EMBL/GenBank/DDBJ databases">
        <title>Ignisphaera cupida sp. nov., a hyperthermophilic hydrolytic archaeon from a hot spring of Kamchatka, and proposal of Ignisphaeraceae fam. nov.</title>
        <authorList>
            <person name="Podosokorskaya O.A."/>
            <person name="Elcheninov A.G."/>
            <person name="Maltseva A.I."/>
            <person name="Zayulina K.S."/>
            <person name="Novikov A."/>
            <person name="Merkel A.Y."/>
        </authorList>
    </citation>
    <scope>NUCLEOTIDE SEQUENCE [LARGE SCALE GENOMIC DNA]</scope>
    <source>
        <strain evidence="3 4">38H-sp</strain>
    </source>
</reference>
<dbReference type="Pfam" id="PF02368">
    <property type="entry name" value="Big_2"/>
    <property type="match status" value="1"/>
</dbReference>
<gene>
    <name evidence="3" type="ORF">WKV44_03380</name>
</gene>
<dbReference type="SUPFAM" id="SSF49899">
    <property type="entry name" value="Concanavalin A-like lectins/glucanases"/>
    <property type="match status" value="1"/>
</dbReference>
<feature type="domain" description="BIG2" evidence="2">
    <location>
        <begin position="272"/>
        <end position="350"/>
    </location>
</feature>
<feature type="domain" description="BIG2" evidence="2">
    <location>
        <begin position="672"/>
        <end position="750"/>
    </location>
</feature>
<dbReference type="Pfam" id="PF08787">
    <property type="entry name" value="Alginate_lyase2"/>
    <property type="match status" value="1"/>
</dbReference>
<feature type="domain" description="BIG2" evidence="2">
    <location>
        <begin position="583"/>
        <end position="659"/>
    </location>
</feature>
<dbReference type="EMBL" id="JBCHKQ010000001">
    <property type="protein sequence ID" value="MEM5947579.1"/>
    <property type="molecule type" value="Genomic_DNA"/>
</dbReference>
<evidence type="ECO:0000259" key="2">
    <source>
        <dbReference type="SMART" id="SM00635"/>
    </source>
</evidence>
<comment type="caution">
    <text evidence="3">The sequence shown here is derived from an EMBL/GenBank/DDBJ whole genome shotgun (WGS) entry which is preliminary data.</text>
</comment>
<dbReference type="SMART" id="SM00635">
    <property type="entry name" value="BID_2"/>
    <property type="match status" value="3"/>
</dbReference>
<dbReference type="RefSeq" id="WP_420069022.1">
    <property type="nucleotide sequence ID" value="NZ_JBCHKQ010000001.1"/>
</dbReference>
<dbReference type="InterPro" id="IPR003343">
    <property type="entry name" value="Big_2"/>
</dbReference>
<dbReference type="InterPro" id="IPR008964">
    <property type="entry name" value="Invasin/intimin_cell_adhesion"/>
</dbReference>
<sequence length="967" mass="107096">MKKALGVLLLILLISSYVFSTGNQEQSSPSELLDFTTWKLQLPVANESKTMVKEVYPEELMAGYKDEYFYLDKKENAVVFRSPVEGFKTPNTTYTRSELRELIDGKNNTVNWGFTGTHIMRVTESVGKVPSTGKVIVAQIHSIYPNGDNGPATIKVEYDGIEKLLAVKVKVASDKDAGEEKFYFKGIELNQKFDLEIKIIGGIFYAIVSSDGKTASYSYPLLPNDPNWTEFLNYFKVGCYTQDSKADSPDEEGMVRLYRLETFHSDKVEEVKIKGLKVEPEEITLARGETAQLHPVFEPIETTDRNVTYQIIDGKGTIALNKDGIITAIKEGIAHIKVISNSNTNITAQATITVSQAVEKTASLLYQQNFENTDLSAPEFSISNLGSANVNINNGILQITDNDPSGKGILGITFPKQNDTVTISLRIRLDRVDVKEKGTSKAQGSYLYVVMGGKDEGFLATSDEMFRIRNKSTYRGEELFEHRWVLTTTYMEPDINPEAAKTEIGKWMNVTIITTPNNGTAKANTTDVYMNGIKVGEGIKNNKVSDFINQLNIYSGTKDLIDFSIDDIEIYAGEKIPESENNTAPEKILLGVLPSYMAPGDSVKIDAMVMPKGSYEVLTYTSLSEDIAAVSNQGFVTAISPGSGIIRVASKIDSQIYTDYRFKVLSPQDMVRVKDIVLPEKDITIKIGEKTNINASVTPSIATEPSLKYEIAEGAEHITIDQDGTVTAIKPGKAVIRIISLDNQKISQKCIVKVISDKEAGTILYQTDFSSSLGDEWRTSADNNTECAIEDGALHLKDNNIGGQPKAYITFEPQADTFTVQFRIKVIADPIYDETKVSAVTCGIGSEKVTSTANQAFRFKTSASVENGELTDRRFIYSISEKDYDRVPGNYELNKWYTVAITITPDNGTPRANTADIYIDGKKLVSDAPNRKAMAVIDKVVFQSGTKDLTEYYIDDLKIWTGDYNDR</sequence>
<dbReference type="SUPFAM" id="SSF49373">
    <property type="entry name" value="Invasin/intimin cell-adhesion fragments"/>
    <property type="match status" value="3"/>
</dbReference>
<feature type="chain" id="PRO_5045570204" evidence="1">
    <location>
        <begin position="21"/>
        <end position="967"/>
    </location>
</feature>
<evidence type="ECO:0000256" key="1">
    <source>
        <dbReference type="SAM" id="SignalP"/>
    </source>
</evidence>
<feature type="signal peptide" evidence="1">
    <location>
        <begin position="1"/>
        <end position="20"/>
    </location>
</feature>
<dbReference type="Gene3D" id="2.60.40.1080">
    <property type="match status" value="3"/>
</dbReference>
<accession>A0ABU9UAQ7</accession>
<proteinExistence type="predicted"/>
<keyword evidence="3" id="KW-0456">Lyase</keyword>
<dbReference type="GO" id="GO:0016829">
    <property type="term" value="F:lyase activity"/>
    <property type="evidence" value="ECO:0007669"/>
    <property type="project" value="UniProtKB-KW"/>
</dbReference>
<dbReference type="InterPro" id="IPR013320">
    <property type="entry name" value="ConA-like_dom_sf"/>
</dbReference>
<evidence type="ECO:0000313" key="3">
    <source>
        <dbReference type="EMBL" id="MEM5947579.1"/>
    </source>
</evidence>
<protein>
    <submittedName>
        <fullName evidence="3">Polysaccharide lyase family 7 protein</fullName>
    </submittedName>
</protein>
<organism evidence="3 4">
    <name type="scientific">Rarispira pelagica</name>
    <dbReference type="NCBI Taxonomy" id="3141764"/>
    <lineage>
        <taxon>Bacteria</taxon>
        <taxon>Pseudomonadati</taxon>
        <taxon>Spirochaetota</taxon>
        <taxon>Spirochaetia</taxon>
        <taxon>Winmispirales</taxon>
        <taxon>Winmispiraceae</taxon>
        <taxon>Rarispira</taxon>
    </lineage>
</organism>
<dbReference type="Gene3D" id="2.60.120.200">
    <property type="match status" value="2"/>
</dbReference>
<dbReference type="Proteomes" id="UP001466331">
    <property type="component" value="Unassembled WGS sequence"/>
</dbReference>
<name>A0ABU9UAQ7_9SPIR</name>